<comment type="caution">
    <text evidence="11">The sequence shown here is derived from an EMBL/GenBank/DDBJ whole genome shotgun (WGS) entry which is preliminary data.</text>
</comment>
<dbReference type="PANTHER" id="PTHR24305:SF29">
    <property type="entry name" value="BENZOATE-PARA-HYDROXYLASE"/>
    <property type="match status" value="1"/>
</dbReference>
<evidence type="ECO:0000313" key="11">
    <source>
        <dbReference type="EMBL" id="KAB8342693.1"/>
    </source>
</evidence>
<keyword evidence="10" id="KW-1133">Transmembrane helix</keyword>
<evidence type="ECO:0000256" key="3">
    <source>
        <dbReference type="ARBA" id="ARBA00022617"/>
    </source>
</evidence>
<gene>
    <name evidence="11" type="ORF">FH972_022294</name>
</gene>
<protein>
    <submittedName>
        <fullName evidence="11">Uncharacterized protein</fullName>
    </submittedName>
</protein>
<evidence type="ECO:0000313" key="12">
    <source>
        <dbReference type="Proteomes" id="UP000327013"/>
    </source>
</evidence>
<dbReference type="PRINTS" id="PR00463">
    <property type="entry name" value="EP450I"/>
</dbReference>
<keyword evidence="10" id="KW-0472">Membrane</keyword>
<dbReference type="InterPro" id="IPR001128">
    <property type="entry name" value="Cyt_P450"/>
</dbReference>
<keyword evidence="4 8" id="KW-0479">Metal-binding</keyword>
<dbReference type="Proteomes" id="UP000327013">
    <property type="component" value="Unassembled WGS sequence"/>
</dbReference>
<keyword evidence="3 8" id="KW-0349">Heme</keyword>
<dbReference type="OrthoDB" id="6764281at2759"/>
<dbReference type="GO" id="GO:0004497">
    <property type="term" value="F:monooxygenase activity"/>
    <property type="evidence" value="ECO:0007669"/>
    <property type="project" value="UniProtKB-KW"/>
</dbReference>
<evidence type="ECO:0000256" key="6">
    <source>
        <dbReference type="ARBA" id="ARBA00023004"/>
    </source>
</evidence>
<dbReference type="GO" id="GO:0016705">
    <property type="term" value="F:oxidoreductase activity, acting on paired donors, with incorporation or reduction of molecular oxygen"/>
    <property type="evidence" value="ECO:0007669"/>
    <property type="project" value="InterPro"/>
</dbReference>
<name>A0A5N6KU20_9ROSI</name>
<dbReference type="InterPro" id="IPR002401">
    <property type="entry name" value="Cyt_P450_E_grp-I"/>
</dbReference>
<keyword evidence="12" id="KW-1185">Reference proteome</keyword>
<dbReference type="InterPro" id="IPR050121">
    <property type="entry name" value="Cytochrome_P450_monoxygenase"/>
</dbReference>
<keyword evidence="7 9" id="KW-0503">Monooxygenase</keyword>
<evidence type="ECO:0000256" key="2">
    <source>
        <dbReference type="ARBA" id="ARBA00010617"/>
    </source>
</evidence>
<keyword evidence="10" id="KW-0812">Transmembrane</keyword>
<dbReference type="Gene3D" id="1.10.630.10">
    <property type="entry name" value="Cytochrome P450"/>
    <property type="match status" value="1"/>
</dbReference>
<evidence type="ECO:0000256" key="7">
    <source>
        <dbReference type="ARBA" id="ARBA00023033"/>
    </source>
</evidence>
<keyword evidence="6 8" id="KW-0408">Iron</keyword>
<reference evidence="11 12" key="1">
    <citation type="submission" date="2019-06" db="EMBL/GenBank/DDBJ databases">
        <title>A chromosomal-level reference genome of Carpinus fangiana (Coryloideae, Betulaceae).</title>
        <authorList>
            <person name="Yang X."/>
            <person name="Wang Z."/>
            <person name="Zhang L."/>
            <person name="Hao G."/>
            <person name="Liu J."/>
            <person name="Yang Y."/>
        </authorList>
    </citation>
    <scope>NUCLEOTIDE SEQUENCE [LARGE SCALE GENOMIC DNA]</scope>
    <source>
        <strain evidence="11">Cfa_2016G</strain>
        <tissue evidence="11">Leaf</tissue>
    </source>
</reference>
<evidence type="ECO:0000256" key="4">
    <source>
        <dbReference type="ARBA" id="ARBA00022723"/>
    </source>
</evidence>
<dbReference type="EMBL" id="VIBQ01000012">
    <property type="protein sequence ID" value="KAB8342693.1"/>
    <property type="molecule type" value="Genomic_DNA"/>
</dbReference>
<comment type="cofactor">
    <cofactor evidence="1 8">
        <name>heme</name>
        <dbReference type="ChEBI" id="CHEBI:30413"/>
    </cofactor>
</comment>
<feature type="transmembrane region" description="Helical" evidence="10">
    <location>
        <begin position="12"/>
        <end position="34"/>
    </location>
</feature>
<dbReference type="Pfam" id="PF00067">
    <property type="entry name" value="p450"/>
    <property type="match status" value="1"/>
</dbReference>
<comment type="similarity">
    <text evidence="2 9">Belongs to the cytochrome P450 family.</text>
</comment>
<dbReference type="GO" id="GO:0005506">
    <property type="term" value="F:iron ion binding"/>
    <property type="evidence" value="ECO:0007669"/>
    <property type="project" value="InterPro"/>
</dbReference>
<evidence type="ECO:0000256" key="9">
    <source>
        <dbReference type="RuleBase" id="RU000461"/>
    </source>
</evidence>
<evidence type="ECO:0000256" key="8">
    <source>
        <dbReference type="PIRSR" id="PIRSR602401-1"/>
    </source>
</evidence>
<dbReference type="InterPro" id="IPR017972">
    <property type="entry name" value="Cyt_P450_CS"/>
</dbReference>
<feature type="binding site" description="axial binding residue" evidence="8">
    <location>
        <position position="476"/>
    </location>
    <ligand>
        <name>heme</name>
        <dbReference type="ChEBI" id="CHEBI:30413"/>
    </ligand>
    <ligandPart>
        <name>Fe</name>
        <dbReference type="ChEBI" id="CHEBI:18248"/>
    </ligandPart>
</feature>
<dbReference type="PRINTS" id="PR00385">
    <property type="entry name" value="P450"/>
</dbReference>
<dbReference type="AlphaFoldDB" id="A0A5N6KU20"/>
<evidence type="ECO:0000256" key="10">
    <source>
        <dbReference type="SAM" id="Phobius"/>
    </source>
</evidence>
<accession>A0A5N6KU20</accession>
<dbReference type="SUPFAM" id="SSF48264">
    <property type="entry name" value="Cytochrome P450"/>
    <property type="match status" value="1"/>
</dbReference>
<dbReference type="CDD" id="cd11058">
    <property type="entry name" value="CYP60B-like"/>
    <property type="match status" value="1"/>
</dbReference>
<evidence type="ECO:0000256" key="5">
    <source>
        <dbReference type="ARBA" id="ARBA00023002"/>
    </source>
</evidence>
<dbReference type="PANTHER" id="PTHR24305">
    <property type="entry name" value="CYTOCHROME P450"/>
    <property type="match status" value="1"/>
</dbReference>
<sequence length="534" mass="60585">MNLILAFDFSTLSLSILISSLVFLLCKIVYNVYFHPLRHIPGPKLYATSRVPYITNVLMGRLAVRFHELHEQYGPVVRTASNEVSFISSDAWDTIYSRKNSSHQEFAKNYDKWNETANDFSHTLFLASKSDHPRMRKILSHAFSDKMLRDHVPILQAAIGKFLDGIKAASSDANGKPYESPVDFNLWFNLLAFDAVSDFVLGESFHTLTNTRHRAWLNNLSKTWFFISIVSSFKSLIKVKDAMSLLLPRKLLQAYVDQLKLVRKTAREKLDVLPPRPTLMSVARTAPKARPEDRTKHLYLSDHELLANAELIVTAGTDTSATALPATLYLLARNPSAMKKVTNEIRAFHSEDDIDFLALNKMPYLTACLTESLRLYSPVPEGLPRVVPDAGENICGHWIPGGVCSLNLRLQHETDRIQTFCQISPFAANRSSAHFTSPDSFIPERWLHDDSDPSTSKYTNDKTHAFRPFSTGPRDCIGQNFAMTSIRLVLSRLLYRFDVECATEDDWLDQPAYLLWQRRTLAMRLLPASARTST</sequence>
<dbReference type="PROSITE" id="PS00086">
    <property type="entry name" value="CYTOCHROME_P450"/>
    <property type="match status" value="1"/>
</dbReference>
<evidence type="ECO:0000256" key="1">
    <source>
        <dbReference type="ARBA" id="ARBA00001971"/>
    </source>
</evidence>
<dbReference type="GO" id="GO:0020037">
    <property type="term" value="F:heme binding"/>
    <property type="evidence" value="ECO:0007669"/>
    <property type="project" value="InterPro"/>
</dbReference>
<proteinExistence type="inferred from homology"/>
<dbReference type="InterPro" id="IPR036396">
    <property type="entry name" value="Cyt_P450_sf"/>
</dbReference>
<organism evidence="11 12">
    <name type="scientific">Carpinus fangiana</name>
    <dbReference type="NCBI Taxonomy" id="176857"/>
    <lineage>
        <taxon>Eukaryota</taxon>
        <taxon>Viridiplantae</taxon>
        <taxon>Streptophyta</taxon>
        <taxon>Embryophyta</taxon>
        <taxon>Tracheophyta</taxon>
        <taxon>Spermatophyta</taxon>
        <taxon>Magnoliopsida</taxon>
        <taxon>eudicotyledons</taxon>
        <taxon>Gunneridae</taxon>
        <taxon>Pentapetalae</taxon>
        <taxon>rosids</taxon>
        <taxon>fabids</taxon>
        <taxon>Fagales</taxon>
        <taxon>Betulaceae</taxon>
        <taxon>Carpinus</taxon>
    </lineage>
</organism>
<keyword evidence="5 9" id="KW-0560">Oxidoreductase</keyword>